<keyword evidence="3" id="KW-1185">Reference proteome</keyword>
<name>A0A7D4TQM1_9SPHI</name>
<dbReference type="GO" id="GO:0032259">
    <property type="term" value="P:methylation"/>
    <property type="evidence" value="ECO:0007669"/>
    <property type="project" value="UniProtKB-KW"/>
</dbReference>
<dbReference type="EMBL" id="CP054139">
    <property type="protein sequence ID" value="QKJ32753.1"/>
    <property type="molecule type" value="Genomic_DNA"/>
</dbReference>
<sequence length="200" mass="22323">MSTLDDSGAIFRYHRDMAALHGADSSYALGWRSDHDQQIRFVALAKIAPLNGKTILDAGCGYADLFSYLRDRFAITHYYGVEQIPELVDIAISRYGHLPNARFISGSFLSRELPVCDYVFASGSLNYSSSDPAFIYKAISKLYNYCSEGLAFNLLSTVSAPGFLTAYAPEDILAYCRTLSRRVTLDDSYAAEDFTVFMYK</sequence>
<dbReference type="GO" id="GO:0008168">
    <property type="term" value="F:methyltransferase activity"/>
    <property type="evidence" value="ECO:0007669"/>
    <property type="project" value="UniProtKB-KW"/>
</dbReference>
<feature type="domain" description="Methyltransferase" evidence="1">
    <location>
        <begin position="55"/>
        <end position="132"/>
    </location>
</feature>
<dbReference type="InterPro" id="IPR029063">
    <property type="entry name" value="SAM-dependent_MTases_sf"/>
</dbReference>
<accession>A0A7D4TQM1</accession>
<protein>
    <submittedName>
        <fullName evidence="2">Class I SAM-dependent methyltransferase</fullName>
    </submittedName>
</protein>
<gene>
    <name evidence="2" type="ORF">HQ865_24315</name>
</gene>
<evidence type="ECO:0000313" key="3">
    <source>
        <dbReference type="Proteomes" id="UP000505355"/>
    </source>
</evidence>
<keyword evidence="2" id="KW-0489">Methyltransferase</keyword>
<dbReference type="KEGG" id="mmab:HQ865_24315"/>
<dbReference type="InterPro" id="IPR041698">
    <property type="entry name" value="Methyltransf_25"/>
</dbReference>
<evidence type="ECO:0000313" key="2">
    <source>
        <dbReference type="EMBL" id="QKJ32753.1"/>
    </source>
</evidence>
<evidence type="ECO:0000259" key="1">
    <source>
        <dbReference type="Pfam" id="PF13649"/>
    </source>
</evidence>
<keyword evidence="2" id="KW-0808">Transferase</keyword>
<dbReference type="RefSeq" id="WP_173417399.1">
    <property type="nucleotide sequence ID" value="NZ_CP054139.1"/>
</dbReference>
<dbReference type="AlphaFoldDB" id="A0A7D4TQM1"/>
<dbReference type="Gene3D" id="3.40.50.150">
    <property type="entry name" value="Vaccinia Virus protein VP39"/>
    <property type="match status" value="1"/>
</dbReference>
<dbReference type="SUPFAM" id="SSF53335">
    <property type="entry name" value="S-adenosyl-L-methionine-dependent methyltransferases"/>
    <property type="match status" value="1"/>
</dbReference>
<organism evidence="2 3">
    <name type="scientific">Mucilaginibacter mali</name>
    <dbReference type="NCBI Taxonomy" id="2740462"/>
    <lineage>
        <taxon>Bacteria</taxon>
        <taxon>Pseudomonadati</taxon>
        <taxon>Bacteroidota</taxon>
        <taxon>Sphingobacteriia</taxon>
        <taxon>Sphingobacteriales</taxon>
        <taxon>Sphingobacteriaceae</taxon>
        <taxon>Mucilaginibacter</taxon>
    </lineage>
</organism>
<reference evidence="2 3" key="1">
    <citation type="submission" date="2020-05" db="EMBL/GenBank/DDBJ databases">
        <title>Mucilaginibacter mali sp. nov.</title>
        <authorList>
            <person name="Kim H.S."/>
            <person name="Lee K.C."/>
            <person name="Suh M.K."/>
            <person name="Kim J.-S."/>
            <person name="Han K.-I."/>
            <person name="Eom M.K."/>
            <person name="Shin Y.K."/>
            <person name="Lee J.-S."/>
        </authorList>
    </citation>
    <scope>NUCLEOTIDE SEQUENCE [LARGE SCALE GENOMIC DNA]</scope>
    <source>
        <strain evidence="2 3">G2-14</strain>
    </source>
</reference>
<dbReference type="Pfam" id="PF13649">
    <property type="entry name" value="Methyltransf_25"/>
    <property type="match status" value="1"/>
</dbReference>
<dbReference type="Proteomes" id="UP000505355">
    <property type="component" value="Chromosome"/>
</dbReference>
<proteinExistence type="predicted"/>